<dbReference type="Gene3D" id="3.40.50.1820">
    <property type="entry name" value="alpha/beta hydrolase"/>
    <property type="match status" value="1"/>
</dbReference>
<evidence type="ECO:0000313" key="1">
    <source>
        <dbReference type="EMBL" id="MRV75864.1"/>
    </source>
</evidence>
<sequence length="278" mass="29008">MTSSPPAPAPFFLPVAGQGARFCLYHAPAGPCTAALVYLHPFAEEMNRSRRMAALAARALAAQGVAVLQIDLLGCGDSSGDFADANWEAWRADVALAVSWLRERSGHVPGLWGLRTGALLALDCARGTGCARLLLWQPVHSGAQYLTQFLRLQLAADMLDQQQAARNTTAALRAALRAGTPLEVAGYTLSPALADALDGLDSKTLAPPCPTHWFELAPDAGRTLPPAGASVLQAWQAQGADVQVQVVAGAPFWSTPEIAISPALLDATTAIFGAGHAA</sequence>
<name>A0A7X2ITQ8_9BURK</name>
<dbReference type="SUPFAM" id="SSF53474">
    <property type="entry name" value="alpha/beta-Hydrolases"/>
    <property type="match status" value="1"/>
</dbReference>
<gene>
    <name evidence="1" type="ORF">GJ700_29545</name>
</gene>
<dbReference type="GO" id="GO:0016787">
    <property type="term" value="F:hydrolase activity"/>
    <property type="evidence" value="ECO:0007669"/>
    <property type="project" value="UniProtKB-KW"/>
</dbReference>
<evidence type="ECO:0000313" key="2">
    <source>
        <dbReference type="Proteomes" id="UP000446768"/>
    </source>
</evidence>
<comment type="caution">
    <text evidence="1">The sequence shown here is derived from an EMBL/GenBank/DDBJ whole genome shotgun (WGS) entry which is preliminary data.</text>
</comment>
<dbReference type="InterPro" id="IPR017532">
    <property type="entry name" value="Hydrolase-2_PEP"/>
</dbReference>
<reference evidence="1 2" key="1">
    <citation type="submission" date="2019-11" db="EMBL/GenBank/DDBJ databases">
        <title>Novel species isolated from a subtropical stream in China.</title>
        <authorList>
            <person name="Lu H."/>
        </authorList>
    </citation>
    <scope>NUCLEOTIDE SEQUENCE [LARGE SCALE GENOMIC DNA]</scope>
    <source>
        <strain evidence="1 2">FT92W</strain>
    </source>
</reference>
<proteinExistence type="predicted"/>
<dbReference type="AlphaFoldDB" id="A0A7X2ITQ8"/>
<accession>A0A7X2ITQ8</accession>
<protein>
    <submittedName>
        <fullName evidence="1">Hydrolase 2, exosortase A system-associated</fullName>
    </submittedName>
</protein>
<keyword evidence="1" id="KW-0378">Hydrolase</keyword>
<keyword evidence="2" id="KW-1185">Reference proteome</keyword>
<dbReference type="InterPro" id="IPR029058">
    <property type="entry name" value="AB_hydrolase_fold"/>
</dbReference>
<organism evidence="1 2">
    <name type="scientific">Pseudoduganella rivuli</name>
    <dbReference type="NCBI Taxonomy" id="2666085"/>
    <lineage>
        <taxon>Bacteria</taxon>
        <taxon>Pseudomonadati</taxon>
        <taxon>Pseudomonadota</taxon>
        <taxon>Betaproteobacteria</taxon>
        <taxon>Burkholderiales</taxon>
        <taxon>Oxalobacteraceae</taxon>
        <taxon>Telluria group</taxon>
        <taxon>Pseudoduganella</taxon>
    </lineage>
</organism>
<dbReference type="EMBL" id="WKJJ01000024">
    <property type="protein sequence ID" value="MRV75864.1"/>
    <property type="molecule type" value="Genomic_DNA"/>
</dbReference>
<dbReference type="Proteomes" id="UP000446768">
    <property type="component" value="Unassembled WGS sequence"/>
</dbReference>
<dbReference type="RefSeq" id="WP_154380807.1">
    <property type="nucleotide sequence ID" value="NZ_WKJJ01000024.1"/>
</dbReference>
<dbReference type="NCBIfam" id="TIGR03101">
    <property type="entry name" value="hydr2_PEP"/>
    <property type="match status" value="1"/>
</dbReference>